<evidence type="ECO:0000256" key="1">
    <source>
        <dbReference type="ARBA" id="ARBA00023239"/>
    </source>
</evidence>
<dbReference type="InterPro" id="IPR032465">
    <property type="entry name" value="ACMSD"/>
</dbReference>
<keyword evidence="1" id="KW-0456">Lyase</keyword>
<dbReference type="GO" id="GO:0019748">
    <property type="term" value="P:secondary metabolic process"/>
    <property type="evidence" value="ECO:0007669"/>
    <property type="project" value="TreeGrafter"/>
</dbReference>
<keyword evidence="5" id="KW-1185">Reference proteome</keyword>
<dbReference type="Proteomes" id="UP000324479">
    <property type="component" value="Unassembled WGS sequence"/>
</dbReference>
<dbReference type="PANTHER" id="PTHR21240:SF28">
    <property type="entry name" value="ISO-OROTATE DECARBOXYLASE (EUROFUNG)"/>
    <property type="match status" value="1"/>
</dbReference>
<sequence length="394" mass="45538">MELLNGRDGRELLLRNFRPKSQLVVAEHPRQAAAMPVVDVHTHLHYRMRDSEQALDDFVQLMDRNNIAVCVSLDGKLGDQLDHHMEYLWSRHRDRFAVFANVNWRGNAPMDEPALWPCHREGFAQRTAEALERAAKRGISGLKLFKRFGLGYRNPDGTLIKIDDPRWDPIWEKCGELGLPVIIHTADPAAFFEPIDETNERWEELSRHPDWSFYGDEFPSREELLAARNRVIAKHPKTRFIGAHIANSAEDLETVGRWLDEYPNLWIEPASRIGELGRQPFTARDFLIRYQDRLLFGTDGPWPETRLRLYWRFFETRDESFPYSEKVPPPQGLWQIYGVDLPPEVLRKLYHENAAKLIPGIAPRLRAWRQTAAESQHSSAGAVPASAKPDATDR</sequence>
<feature type="domain" description="Amidohydrolase-related" evidence="3">
    <location>
        <begin position="38"/>
        <end position="358"/>
    </location>
</feature>
<feature type="region of interest" description="Disordered" evidence="2">
    <location>
        <begin position="373"/>
        <end position="394"/>
    </location>
</feature>
<dbReference type="InterPro" id="IPR006680">
    <property type="entry name" value="Amidohydro-rel"/>
</dbReference>
<organism evidence="4 5">
    <name type="scientific">Roseiconus nitratireducens</name>
    <dbReference type="NCBI Taxonomy" id="2605748"/>
    <lineage>
        <taxon>Bacteria</taxon>
        <taxon>Pseudomonadati</taxon>
        <taxon>Planctomycetota</taxon>
        <taxon>Planctomycetia</taxon>
        <taxon>Pirellulales</taxon>
        <taxon>Pirellulaceae</taxon>
        <taxon>Roseiconus</taxon>
    </lineage>
</organism>
<evidence type="ECO:0000313" key="4">
    <source>
        <dbReference type="EMBL" id="KAA5540959.1"/>
    </source>
</evidence>
<name>A0A5M6D5B4_9BACT</name>
<reference evidence="4 5" key="1">
    <citation type="submission" date="2019-08" db="EMBL/GenBank/DDBJ databases">
        <authorList>
            <person name="Dhanesh K."/>
            <person name="Kumar G."/>
            <person name="Sasikala C."/>
            <person name="Venkata Ramana C."/>
        </authorList>
    </citation>
    <scope>NUCLEOTIDE SEQUENCE [LARGE SCALE GENOMIC DNA]</scope>
    <source>
        <strain evidence="4 5">JC645</strain>
    </source>
</reference>
<keyword evidence="4" id="KW-0378">Hydrolase</keyword>
<dbReference type="Gene3D" id="3.20.20.140">
    <property type="entry name" value="Metal-dependent hydrolases"/>
    <property type="match status" value="1"/>
</dbReference>
<dbReference type="EMBL" id="VWOX01000011">
    <property type="protein sequence ID" value="KAA5540959.1"/>
    <property type="molecule type" value="Genomic_DNA"/>
</dbReference>
<proteinExistence type="predicted"/>
<protein>
    <submittedName>
        <fullName evidence="4">Amidohydrolase</fullName>
    </submittedName>
</protein>
<evidence type="ECO:0000313" key="5">
    <source>
        <dbReference type="Proteomes" id="UP000324479"/>
    </source>
</evidence>
<comment type="caution">
    <text evidence="4">The sequence shown here is derived from an EMBL/GenBank/DDBJ whole genome shotgun (WGS) entry which is preliminary data.</text>
</comment>
<dbReference type="Pfam" id="PF04909">
    <property type="entry name" value="Amidohydro_2"/>
    <property type="match status" value="1"/>
</dbReference>
<evidence type="ECO:0000259" key="3">
    <source>
        <dbReference type="Pfam" id="PF04909"/>
    </source>
</evidence>
<dbReference type="PANTHER" id="PTHR21240">
    <property type="entry name" value="2-AMINO-3-CARBOXYLMUCONATE-6-SEMIALDEHYDE DECARBOXYLASE"/>
    <property type="match status" value="1"/>
</dbReference>
<accession>A0A5M6D5B4</accession>
<evidence type="ECO:0000256" key="2">
    <source>
        <dbReference type="SAM" id="MobiDB-lite"/>
    </source>
</evidence>
<dbReference type="InterPro" id="IPR032466">
    <property type="entry name" value="Metal_Hydrolase"/>
</dbReference>
<dbReference type="GO" id="GO:0005737">
    <property type="term" value="C:cytoplasm"/>
    <property type="evidence" value="ECO:0007669"/>
    <property type="project" value="TreeGrafter"/>
</dbReference>
<dbReference type="GO" id="GO:0016831">
    <property type="term" value="F:carboxy-lyase activity"/>
    <property type="evidence" value="ECO:0007669"/>
    <property type="project" value="InterPro"/>
</dbReference>
<dbReference type="SUPFAM" id="SSF51556">
    <property type="entry name" value="Metallo-dependent hydrolases"/>
    <property type="match status" value="1"/>
</dbReference>
<dbReference type="AlphaFoldDB" id="A0A5M6D5B4"/>
<gene>
    <name evidence="4" type="ORF">FYK55_18820</name>
</gene>
<dbReference type="GO" id="GO:0016787">
    <property type="term" value="F:hydrolase activity"/>
    <property type="evidence" value="ECO:0007669"/>
    <property type="project" value="UniProtKB-KW"/>
</dbReference>